<dbReference type="SUPFAM" id="SSF53955">
    <property type="entry name" value="Lysozyme-like"/>
    <property type="match status" value="1"/>
</dbReference>
<feature type="region of interest" description="Disordered" evidence="1">
    <location>
        <begin position="23"/>
        <end position="54"/>
    </location>
</feature>
<evidence type="ECO:0000256" key="1">
    <source>
        <dbReference type="SAM" id="MobiDB-lite"/>
    </source>
</evidence>
<dbReference type="Pfam" id="PF13406">
    <property type="entry name" value="SLT_2"/>
    <property type="match status" value="1"/>
</dbReference>
<dbReference type="Gene3D" id="1.10.530.10">
    <property type="match status" value="1"/>
</dbReference>
<dbReference type="Proteomes" id="UP001204621">
    <property type="component" value="Unassembled WGS sequence"/>
</dbReference>
<protein>
    <submittedName>
        <fullName evidence="4">Lytic murein transglycosylase B</fullName>
    </submittedName>
</protein>
<comment type="caution">
    <text evidence="4">The sequence shown here is derived from an EMBL/GenBank/DDBJ whole genome shotgun (WGS) entry which is preliminary data.</text>
</comment>
<feature type="compositionally biased region" description="Basic residues" evidence="1">
    <location>
        <begin position="24"/>
        <end position="41"/>
    </location>
</feature>
<dbReference type="RefSeq" id="WP_258812324.1">
    <property type="nucleotide sequence ID" value="NZ_JANUGU010000004.1"/>
</dbReference>
<name>A0ABT2CZX9_9BURK</name>
<feature type="signal peptide" evidence="2">
    <location>
        <begin position="1"/>
        <end position="22"/>
    </location>
</feature>
<dbReference type="PANTHER" id="PTHR30163:SF9">
    <property type="entry name" value="MEMBRANE-BOUND LYTIC MUREIN TRANSGLYCOSYLASE B"/>
    <property type="match status" value="1"/>
</dbReference>
<evidence type="ECO:0000313" key="4">
    <source>
        <dbReference type="EMBL" id="MCS0659136.1"/>
    </source>
</evidence>
<organism evidence="4 5">
    <name type="scientific">Massilia terrae</name>
    <dbReference type="NCBI Taxonomy" id="1811224"/>
    <lineage>
        <taxon>Bacteria</taxon>
        <taxon>Pseudomonadati</taxon>
        <taxon>Pseudomonadota</taxon>
        <taxon>Betaproteobacteria</taxon>
        <taxon>Burkholderiales</taxon>
        <taxon>Oxalobacteraceae</taxon>
        <taxon>Telluria group</taxon>
        <taxon>Massilia</taxon>
    </lineage>
</organism>
<sequence length="374" mass="40862">MKLLAPLCLALFVISTIGEAQAAPKHKPAHAPKAGKAKPRKAAPPPRKPAIDVEGEQVNFNEWQAVREFEDDMVAKHGFDRAALEGLVGQVRYVESAVNLIKPAPPGKPKNWQAYRARFIEPIRIRAGVRFWDENAATLARAESQYGVPAEIIVGLLGIETLYGRDTGRFRVLDALTTLAFAYPETPNRADRMAFFRSELENTLLLARDTGIDPLTLTGSFAGAVGMTQFMPGNILKYGVDFDGDGRIDLSNSAADAIGSVANYLSRFGWNRKLAGPWAIPAEVSPSRAWEGLLGGGLSARYRPDELQAAGVTTQVTLPSDRLYGLVDLQNGAEPTEYWVADDNFFAITNYNRSYFYAMSVIDLGQAIKLSRGA</sequence>
<feature type="domain" description="Transglycosylase SLT" evidence="3">
    <location>
        <begin position="64"/>
        <end position="366"/>
    </location>
</feature>
<dbReference type="InterPro" id="IPR023346">
    <property type="entry name" value="Lysozyme-like_dom_sf"/>
</dbReference>
<dbReference type="CDD" id="cd13399">
    <property type="entry name" value="Slt35-like"/>
    <property type="match status" value="1"/>
</dbReference>
<dbReference type="PANTHER" id="PTHR30163">
    <property type="entry name" value="MEMBRANE-BOUND LYTIC MUREIN TRANSGLYCOSYLASE B"/>
    <property type="match status" value="1"/>
</dbReference>
<evidence type="ECO:0000256" key="2">
    <source>
        <dbReference type="SAM" id="SignalP"/>
    </source>
</evidence>
<accession>A0ABT2CZX9</accession>
<dbReference type="InterPro" id="IPR031304">
    <property type="entry name" value="SLT_2"/>
</dbReference>
<dbReference type="EMBL" id="JANUGU010000004">
    <property type="protein sequence ID" value="MCS0659136.1"/>
    <property type="molecule type" value="Genomic_DNA"/>
</dbReference>
<gene>
    <name evidence="4" type="primary">mltB</name>
    <name evidence="4" type="ORF">NX778_13785</name>
</gene>
<evidence type="ECO:0000259" key="3">
    <source>
        <dbReference type="Pfam" id="PF13406"/>
    </source>
</evidence>
<dbReference type="InterPro" id="IPR043426">
    <property type="entry name" value="MltB-like"/>
</dbReference>
<proteinExistence type="predicted"/>
<reference evidence="4 5" key="1">
    <citation type="submission" date="2022-08" db="EMBL/GenBank/DDBJ databases">
        <title>Reclassification of Massilia species as members of the genera Telluria, Duganella, Pseudoduganella, Mokoshia gen. nov. and Zemynaea gen. nov. using orthogonal and non-orthogonal genome-based approaches.</title>
        <authorList>
            <person name="Bowman J.P."/>
        </authorList>
    </citation>
    <scope>NUCLEOTIDE SEQUENCE [LARGE SCALE GENOMIC DNA]</scope>
    <source>
        <strain evidence="4 5">JCM 31606</strain>
    </source>
</reference>
<dbReference type="InterPro" id="IPR011757">
    <property type="entry name" value="Lytic_transglycosylase_MltB"/>
</dbReference>
<feature type="chain" id="PRO_5047136206" evidence="2">
    <location>
        <begin position="23"/>
        <end position="374"/>
    </location>
</feature>
<dbReference type="Gene3D" id="1.10.8.350">
    <property type="entry name" value="Bacterial muramidase"/>
    <property type="match status" value="1"/>
</dbReference>
<keyword evidence="5" id="KW-1185">Reference proteome</keyword>
<dbReference type="NCBIfam" id="TIGR02282">
    <property type="entry name" value="MltB"/>
    <property type="match status" value="1"/>
</dbReference>
<keyword evidence="2" id="KW-0732">Signal</keyword>
<evidence type="ECO:0000313" key="5">
    <source>
        <dbReference type="Proteomes" id="UP001204621"/>
    </source>
</evidence>